<proteinExistence type="predicted"/>
<gene>
    <name evidence="1" type="ORF">M8542_10325</name>
</gene>
<sequence>MTFRELVVPSALEVLEIIGVEPLVPESGSSVQVLVFDVDDDNSVSFSYDVVGRSVRILWKSGKRVALELFREGAVLIRFHQGEDATSIEVDFETDSLAGTMELKVLPEVQIKDKLLFV</sequence>
<dbReference type="RefSeq" id="WP_257919840.1">
    <property type="nucleotide sequence ID" value="NZ_JAMXQV010000004.1"/>
</dbReference>
<name>A0A9X2N9J8_9PSEU</name>
<evidence type="ECO:0000313" key="2">
    <source>
        <dbReference type="Proteomes" id="UP001144096"/>
    </source>
</evidence>
<organism evidence="1 2">
    <name type="scientific">Amycolatopsis iheyensis</name>
    <dbReference type="NCBI Taxonomy" id="2945988"/>
    <lineage>
        <taxon>Bacteria</taxon>
        <taxon>Bacillati</taxon>
        <taxon>Actinomycetota</taxon>
        <taxon>Actinomycetes</taxon>
        <taxon>Pseudonocardiales</taxon>
        <taxon>Pseudonocardiaceae</taxon>
        <taxon>Amycolatopsis</taxon>
    </lineage>
</organism>
<accession>A0A9X2N9J8</accession>
<dbReference type="AlphaFoldDB" id="A0A9X2N9J8"/>
<comment type="caution">
    <text evidence="1">The sequence shown here is derived from an EMBL/GenBank/DDBJ whole genome shotgun (WGS) entry which is preliminary data.</text>
</comment>
<evidence type="ECO:0000313" key="1">
    <source>
        <dbReference type="EMBL" id="MCR6483212.1"/>
    </source>
</evidence>
<reference evidence="1" key="1">
    <citation type="submission" date="2022-06" db="EMBL/GenBank/DDBJ databases">
        <title>Amycolatopsis iheyaensis sp. nov., a new species of the genus Amycolatopsis isolated from soil in Iheya island, Japan.</title>
        <authorList>
            <person name="Ngamcharungchit C."/>
            <person name="Kanto H."/>
            <person name="Take A."/>
            <person name="Intra B."/>
            <person name="Matsumoto A."/>
            <person name="Panbangred W."/>
            <person name="Inahashi Y."/>
        </authorList>
    </citation>
    <scope>NUCLEOTIDE SEQUENCE</scope>
    <source>
        <strain evidence="1">OK19-0408</strain>
    </source>
</reference>
<dbReference type="Proteomes" id="UP001144096">
    <property type="component" value="Unassembled WGS sequence"/>
</dbReference>
<protein>
    <submittedName>
        <fullName evidence="1">Uncharacterized protein</fullName>
    </submittedName>
</protein>
<dbReference type="EMBL" id="JAMXQV010000004">
    <property type="protein sequence ID" value="MCR6483212.1"/>
    <property type="molecule type" value="Genomic_DNA"/>
</dbReference>
<keyword evidence="2" id="KW-1185">Reference proteome</keyword>